<name>A0A6C0E3T2_9ZZZZ</name>
<organism evidence="1">
    <name type="scientific">viral metagenome</name>
    <dbReference type="NCBI Taxonomy" id="1070528"/>
    <lineage>
        <taxon>unclassified sequences</taxon>
        <taxon>metagenomes</taxon>
        <taxon>organismal metagenomes</taxon>
    </lineage>
</organism>
<reference evidence="1" key="1">
    <citation type="journal article" date="2020" name="Nature">
        <title>Giant virus diversity and host interactions through global metagenomics.</title>
        <authorList>
            <person name="Schulz F."/>
            <person name="Roux S."/>
            <person name="Paez-Espino D."/>
            <person name="Jungbluth S."/>
            <person name="Walsh D.A."/>
            <person name="Denef V.J."/>
            <person name="McMahon K.D."/>
            <person name="Konstantinidis K.T."/>
            <person name="Eloe-Fadrosh E.A."/>
            <person name="Kyrpides N.C."/>
            <person name="Woyke T."/>
        </authorList>
    </citation>
    <scope>NUCLEOTIDE SEQUENCE</scope>
    <source>
        <strain evidence="1">GVMAG-M-3300023179-114</strain>
    </source>
</reference>
<evidence type="ECO:0000313" key="1">
    <source>
        <dbReference type="EMBL" id="QHT22939.1"/>
    </source>
</evidence>
<accession>A0A6C0E3T2</accession>
<dbReference type="AlphaFoldDB" id="A0A6C0E3T2"/>
<proteinExistence type="predicted"/>
<dbReference type="EMBL" id="MN739721">
    <property type="protein sequence ID" value="QHT22939.1"/>
    <property type="molecule type" value="Genomic_DNA"/>
</dbReference>
<sequence>MSQSFIPGARPRFTKVYTYVIFKNYNTCNCIQQKVNSVKTGWNNPTQTENMRISQILSNNLGGKVTWGNYGISAKVNYLGRVEGQAGGSLKPLRNQF</sequence>
<protein>
    <submittedName>
        <fullName evidence="1">Uncharacterized protein</fullName>
    </submittedName>
</protein>